<organism evidence="6 7">
    <name type="scientific">Pontibacillus litoralis JSM 072002</name>
    <dbReference type="NCBI Taxonomy" id="1385512"/>
    <lineage>
        <taxon>Bacteria</taxon>
        <taxon>Bacillati</taxon>
        <taxon>Bacillota</taxon>
        <taxon>Bacilli</taxon>
        <taxon>Bacillales</taxon>
        <taxon>Bacillaceae</taxon>
        <taxon>Pontibacillus</taxon>
    </lineage>
</organism>
<dbReference type="eggNOG" id="COG4509">
    <property type="taxonomic scope" value="Bacteria"/>
</dbReference>
<keyword evidence="5" id="KW-0812">Transmembrane</keyword>
<dbReference type="Pfam" id="PF04203">
    <property type="entry name" value="Sortase"/>
    <property type="match status" value="1"/>
</dbReference>
<evidence type="ECO:0000256" key="5">
    <source>
        <dbReference type="SAM" id="Phobius"/>
    </source>
</evidence>
<proteinExistence type="predicted"/>
<reference evidence="6 7" key="1">
    <citation type="submission" date="2013-08" db="EMBL/GenBank/DDBJ databases">
        <authorList>
            <person name="Huang J."/>
            <person name="Wang G."/>
        </authorList>
    </citation>
    <scope>NUCLEOTIDE SEQUENCE [LARGE SCALE GENOMIC DNA]</scope>
    <source>
        <strain evidence="6 7">JSM 072002</strain>
    </source>
</reference>
<feature type="site" description="Transition state stabilizer" evidence="3">
    <location>
        <position position="251"/>
    </location>
</feature>
<dbReference type="AlphaFoldDB" id="A0A0A5G576"/>
<dbReference type="InterPro" id="IPR005754">
    <property type="entry name" value="Sortase"/>
</dbReference>
<comment type="caution">
    <text evidence="6">The sequence shown here is derived from an EMBL/GenBank/DDBJ whole genome shotgun (WGS) entry which is preliminary data.</text>
</comment>
<dbReference type="PIRSF" id="PIRSF030150">
    <property type="entry name" value="UCP030150"/>
    <property type="match status" value="1"/>
</dbReference>
<dbReference type="STRING" id="1385512.N784_05740"/>
<gene>
    <name evidence="6" type="ORF">N784_05740</name>
</gene>
<dbReference type="InterPro" id="IPR015986">
    <property type="entry name" value="SrtB_Firmicute"/>
</dbReference>
<dbReference type="SUPFAM" id="SSF63817">
    <property type="entry name" value="Sortase"/>
    <property type="match status" value="1"/>
</dbReference>
<dbReference type="EMBL" id="AVPG01000015">
    <property type="protein sequence ID" value="KGX86240.1"/>
    <property type="molecule type" value="Genomic_DNA"/>
</dbReference>
<dbReference type="CDD" id="cd05826">
    <property type="entry name" value="Sortase_B"/>
    <property type="match status" value="1"/>
</dbReference>
<evidence type="ECO:0000256" key="1">
    <source>
        <dbReference type="ARBA" id="ARBA00022801"/>
    </source>
</evidence>
<dbReference type="Gene3D" id="2.40.260.10">
    <property type="entry name" value="Sortase"/>
    <property type="match status" value="1"/>
</dbReference>
<feature type="active site" description="Proton donor/acceptor" evidence="4">
    <location>
        <position position="148"/>
    </location>
</feature>
<keyword evidence="5" id="KW-0472">Membrane</keyword>
<evidence type="ECO:0000313" key="7">
    <source>
        <dbReference type="Proteomes" id="UP000030401"/>
    </source>
</evidence>
<protein>
    <submittedName>
        <fullName evidence="6">Sortase</fullName>
    </submittedName>
</protein>
<feature type="transmembrane region" description="Helical" evidence="5">
    <location>
        <begin position="20"/>
        <end position="43"/>
    </location>
</feature>
<dbReference type="NCBIfam" id="TIGR03064">
    <property type="entry name" value="sortase_srtB"/>
    <property type="match status" value="1"/>
</dbReference>
<evidence type="ECO:0000256" key="4">
    <source>
        <dbReference type="PIRSR" id="PIRSR605754-1"/>
    </source>
</evidence>
<evidence type="ECO:0000256" key="3">
    <source>
        <dbReference type="PIRSR" id="PIRSR030150-2"/>
    </source>
</evidence>
<keyword evidence="1" id="KW-0378">Hydrolase</keyword>
<dbReference type="InterPro" id="IPR023365">
    <property type="entry name" value="Sortase_dom-sf"/>
</dbReference>
<feature type="active site" description="Acyl-thioester intermediate" evidence="2">
    <location>
        <position position="241"/>
    </location>
</feature>
<evidence type="ECO:0000313" key="6">
    <source>
        <dbReference type="EMBL" id="KGX86240.1"/>
    </source>
</evidence>
<dbReference type="RefSeq" id="WP_036834729.1">
    <property type="nucleotide sequence ID" value="NZ_AVPG01000015.1"/>
</dbReference>
<dbReference type="GO" id="GO:0016787">
    <property type="term" value="F:hydrolase activity"/>
    <property type="evidence" value="ECO:0007669"/>
    <property type="project" value="UniProtKB-KW"/>
</dbReference>
<name>A0A0A5G576_9BACI</name>
<keyword evidence="5" id="KW-1133">Transmembrane helix</keyword>
<keyword evidence="7" id="KW-1185">Reference proteome</keyword>
<accession>A0A0A5G576</accession>
<evidence type="ECO:0000256" key="2">
    <source>
        <dbReference type="PIRSR" id="PIRSR030150-1"/>
    </source>
</evidence>
<dbReference type="OrthoDB" id="9806013at2"/>
<dbReference type="Proteomes" id="UP000030401">
    <property type="component" value="Unassembled WGS sequence"/>
</dbReference>
<sequence>MQKEQHTNKDKRRLSFGHFINFICLGVFLYAAFQIGDTLYQYWQNRNTLAQAQQIYHEQPTETITKSNKGTVVQIREQFNSLHQINKDIIGWISIDDTSIDYPILQAENNDYYLYRNYERDNTIAGSIFMDYRNNVLTHDRNTVIYGHNMKDGSMFGSLDKYMNEDFFRSHNTIQYDTVYGKYNIEIVSAYETTTDEYYIQTDFHSDEEYLQFVQGIKEKSLYETDTNISAEDKLVTLSTCDSQFHYDKGRFVVIGKFVEQP</sequence>
<dbReference type="InterPro" id="IPR009835">
    <property type="entry name" value="SrtB"/>
</dbReference>